<dbReference type="RefSeq" id="WP_221431061.1">
    <property type="nucleotide sequence ID" value="NZ_CP081294.1"/>
</dbReference>
<sequence>MYEQFYDFSERPFQLTPDPAFFFESVTHKKALSYLGYGLNQGEGFIVITGEVGAGKSTLVGHLRNKLDPERVTIGEVVTSGLDGDAMITMAAHSFGFSVPSGDKAAALTAIESFLHEEARAGRKVMLIVDEAQNLSVGALEELRMLSNFHLGSQSLLQMLLLGQPEFRQLLEEWDELEQIRQRVIAAHHLDAMQPEEVEQYVTHRLAHVGWTDNPAFDPAIWARIHEESRGIPRLVNRLMSRLLMRAAAQSRSRIDVDLFDAVVAEMHGRSAGQQRKSPTPVVEPTSFAGDQPAPQVPKEAEPMTDDQNGGSGLLEAQIEAIESAFGERDKAISALRREIADLGESRHSGVPDGDVDARLEKIEARLDEQERSLRHVLSMMIDYFESSATRDAA</sequence>
<evidence type="ECO:0000256" key="1">
    <source>
        <dbReference type="SAM" id="MobiDB-lite"/>
    </source>
</evidence>
<name>A0ABX9A222_9SPHN</name>
<dbReference type="Gene3D" id="3.40.50.300">
    <property type="entry name" value="P-loop containing nucleotide triphosphate hydrolases"/>
    <property type="match status" value="1"/>
</dbReference>
<dbReference type="InterPro" id="IPR049945">
    <property type="entry name" value="AAA_22"/>
</dbReference>
<reference evidence="3 4" key="1">
    <citation type="submission" date="2021-08" db="EMBL/GenBank/DDBJ databases">
        <title>Comparative Genomics Analysis of the Genus Qipengyuania Reveals Extensive Genetic Diversity and Metabolic Versatility, Including the Description of Fifteen Novel Species.</title>
        <authorList>
            <person name="Liu Y."/>
        </authorList>
    </citation>
    <scope>NUCLEOTIDE SEQUENCE [LARGE SCALE GENOMIC DNA]</scope>
    <source>
        <strain evidence="3 4">1NDH1</strain>
    </source>
</reference>
<dbReference type="Pfam" id="PF13401">
    <property type="entry name" value="AAA_22"/>
    <property type="match status" value="1"/>
</dbReference>
<dbReference type="Proteomes" id="UP000824321">
    <property type="component" value="Chromosome"/>
</dbReference>
<evidence type="ECO:0000313" key="4">
    <source>
        <dbReference type="Proteomes" id="UP000824321"/>
    </source>
</evidence>
<proteinExistence type="predicted"/>
<dbReference type="PANTHER" id="PTHR35894:SF1">
    <property type="entry name" value="PHOSPHORIBULOKINASE _ URIDINE KINASE FAMILY"/>
    <property type="match status" value="1"/>
</dbReference>
<dbReference type="InterPro" id="IPR027417">
    <property type="entry name" value="P-loop_NTPase"/>
</dbReference>
<evidence type="ECO:0000259" key="2">
    <source>
        <dbReference type="Pfam" id="PF13401"/>
    </source>
</evidence>
<evidence type="ECO:0000313" key="3">
    <source>
        <dbReference type="EMBL" id="QZD95321.1"/>
    </source>
</evidence>
<protein>
    <submittedName>
        <fullName evidence="3">AAA family ATPase</fullName>
    </submittedName>
</protein>
<gene>
    <name evidence="3" type="ORF">K3136_00915</name>
</gene>
<keyword evidence="4" id="KW-1185">Reference proteome</keyword>
<dbReference type="InterPro" id="IPR052026">
    <property type="entry name" value="ExeA_AAA_ATPase_DNA-bind"/>
</dbReference>
<feature type="region of interest" description="Disordered" evidence="1">
    <location>
        <begin position="268"/>
        <end position="312"/>
    </location>
</feature>
<dbReference type="PANTHER" id="PTHR35894">
    <property type="entry name" value="GENERAL SECRETION PATHWAY PROTEIN A-RELATED"/>
    <property type="match status" value="1"/>
</dbReference>
<feature type="domain" description="ORC1/DEAH AAA+ ATPase" evidence="2">
    <location>
        <begin position="41"/>
        <end position="171"/>
    </location>
</feature>
<dbReference type="EMBL" id="CP081294">
    <property type="protein sequence ID" value="QZD95321.1"/>
    <property type="molecule type" value="Genomic_DNA"/>
</dbReference>
<dbReference type="SUPFAM" id="SSF52540">
    <property type="entry name" value="P-loop containing nucleoside triphosphate hydrolases"/>
    <property type="match status" value="1"/>
</dbReference>
<organism evidence="3 4">
    <name type="scientific">Qipengyuania gelatinilytica</name>
    <dbReference type="NCBI Taxonomy" id="2867231"/>
    <lineage>
        <taxon>Bacteria</taxon>
        <taxon>Pseudomonadati</taxon>
        <taxon>Pseudomonadota</taxon>
        <taxon>Alphaproteobacteria</taxon>
        <taxon>Sphingomonadales</taxon>
        <taxon>Erythrobacteraceae</taxon>
        <taxon>Qipengyuania</taxon>
    </lineage>
</organism>
<accession>A0ABX9A222</accession>